<keyword evidence="4" id="KW-1185">Reference proteome</keyword>
<feature type="domain" description="SRR1-like" evidence="2">
    <location>
        <begin position="40"/>
        <end position="202"/>
    </location>
</feature>
<protein>
    <submittedName>
        <fullName evidence="3">SRR1-domain-containing protein</fullName>
    </submittedName>
</protein>
<dbReference type="EMBL" id="KV417290">
    <property type="protein sequence ID" value="KZO95152.1"/>
    <property type="molecule type" value="Genomic_DNA"/>
</dbReference>
<evidence type="ECO:0000313" key="4">
    <source>
        <dbReference type="Proteomes" id="UP000076738"/>
    </source>
</evidence>
<dbReference type="PANTHER" id="PTHR28626:SF3">
    <property type="entry name" value="SRR1-LIKE PROTEIN"/>
    <property type="match status" value="1"/>
</dbReference>
<sequence>MPPKRKPLTERMAQVERDLETSDWCTLFHDALSAFEKRCTLKPKKVVCLGLGSLSDWAPARYQLALLLRLCRNFDIPTERIEAFDPVFTKEDTEYLAGLDMQVATEDMEARYELIDPTLVFMPHCDLPFYNNLFEINWSRERLANMILLGNNLDDYVVSGPTKRVQSKGPLIMKIVPHLSATSLPNKFPLEDAAFNDLQLQFVKMSELPPEEDEFWKLDIASGEKDALAS</sequence>
<dbReference type="GO" id="GO:0005634">
    <property type="term" value="C:nucleus"/>
    <property type="evidence" value="ECO:0007669"/>
    <property type="project" value="TreeGrafter"/>
</dbReference>
<dbReference type="InterPro" id="IPR012942">
    <property type="entry name" value="SRR1-like"/>
</dbReference>
<dbReference type="GO" id="GO:0005737">
    <property type="term" value="C:cytoplasm"/>
    <property type="evidence" value="ECO:0007669"/>
    <property type="project" value="TreeGrafter"/>
</dbReference>
<dbReference type="OrthoDB" id="551431at2759"/>
<evidence type="ECO:0000259" key="2">
    <source>
        <dbReference type="Pfam" id="PF07985"/>
    </source>
</evidence>
<dbReference type="InterPro" id="IPR040044">
    <property type="entry name" value="SRR1L"/>
</dbReference>
<organism evidence="3 4">
    <name type="scientific">Calocera viscosa (strain TUFC12733)</name>
    <dbReference type="NCBI Taxonomy" id="1330018"/>
    <lineage>
        <taxon>Eukaryota</taxon>
        <taxon>Fungi</taxon>
        <taxon>Dikarya</taxon>
        <taxon>Basidiomycota</taxon>
        <taxon>Agaricomycotina</taxon>
        <taxon>Dacrymycetes</taxon>
        <taxon>Dacrymycetales</taxon>
        <taxon>Dacrymycetaceae</taxon>
        <taxon>Calocera</taxon>
    </lineage>
</organism>
<reference evidence="3 4" key="1">
    <citation type="journal article" date="2016" name="Mol. Biol. Evol.">
        <title>Comparative Genomics of Early-Diverging Mushroom-Forming Fungi Provides Insights into the Origins of Lignocellulose Decay Capabilities.</title>
        <authorList>
            <person name="Nagy L.G."/>
            <person name="Riley R."/>
            <person name="Tritt A."/>
            <person name="Adam C."/>
            <person name="Daum C."/>
            <person name="Floudas D."/>
            <person name="Sun H."/>
            <person name="Yadav J.S."/>
            <person name="Pangilinan J."/>
            <person name="Larsson K.H."/>
            <person name="Matsuura K."/>
            <person name="Barry K."/>
            <person name="Labutti K."/>
            <person name="Kuo R."/>
            <person name="Ohm R.A."/>
            <person name="Bhattacharya S.S."/>
            <person name="Shirouzu T."/>
            <person name="Yoshinaga Y."/>
            <person name="Martin F.M."/>
            <person name="Grigoriev I.V."/>
            <person name="Hibbett D.S."/>
        </authorList>
    </citation>
    <scope>NUCLEOTIDE SEQUENCE [LARGE SCALE GENOMIC DNA]</scope>
    <source>
        <strain evidence="3 4">TUFC12733</strain>
    </source>
</reference>
<dbReference type="Proteomes" id="UP000076738">
    <property type="component" value="Unassembled WGS sequence"/>
</dbReference>
<comment type="similarity">
    <text evidence="1">Belongs to the SRR1 family.</text>
</comment>
<evidence type="ECO:0000256" key="1">
    <source>
        <dbReference type="ARBA" id="ARBA00009856"/>
    </source>
</evidence>
<name>A0A167KYN8_CALVF</name>
<accession>A0A167KYN8</accession>
<dbReference type="PANTHER" id="PTHR28626">
    <property type="entry name" value="SRR1-LIKE PROTEIN"/>
    <property type="match status" value="1"/>
</dbReference>
<gene>
    <name evidence="3" type="ORF">CALVIDRAFT_564935</name>
</gene>
<dbReference type="Pfam" id="PF07985">
    <property type="entry name" value="SRR1"/>
    <property type="match status" value="1"/>
</dbReference>
<proteinExistence type="inferred from homology"/>
<dbReference type="AlphaFoldDB" id="A0A167KYN8"/>
<evidence type="ECO:0000313" key="3">
    <source>
        <dbReference type="EMBL" id="KZO95152.1"/>
    </source>
</evidence>